<reference evidence="1" key="1">
    <citation type="submission" date="2023-10" db="EMBL/GenBank/DDBJ databases">
        <authorList>
            <person name="Rodriguez Cubillos JULIANA M."/>
            <person name="De Vega J."/>
        </authorList>
    </citation>
    <scope>NUCLEOTIDE SEQUENCE</scope>
</reference>
<accession>A0ACB0L359</accession>
<evidence type="ECO:0000313" key="1">
    <source>
        <dbReference type="EMBL" id="CAJ2663113.1"/>
    </source>
</evidence>
<gene>
    <name evidence="1" type="ORF">MILVUS5_LOCUS28602</name>
</gene>
<sequence>MRQPIKGVDFKIKTLTVGGKRSKRSTKYINEHPTTSSKMLNFSPTVGSIPKCLEFLPRSSFQGNCLQSNDLNQRPSIKCGSASPAKSQPLDDVIDPVIPRGSLRDSLEIEASFLQREEELLSSWWREYAECSDKLLYKIQRWCTIWTRRGGWNKYKQDSCSGVQ</sequence>
<dbReference type="EMBL" id="CASHSV030000409">
    <property type="protein sequence ID" value="CAJ2663113.1"/>
    <property type="molecule type" value="Genomic_DNA"/>
</dbReference>
<keyword evidence="2" id="KW-1185">Reference proteome</keyword>
<evidence type="ECO:0000313" key="2">
    <source>
        <dbReference type="Proteomes" id="UP001177021"/>
    </source>
</evidence>
<name>A0ACB0L359_TRIPR</name>
<proteinExistence type="predicted"/>
<comment type="caution">
    <text evidence="1">The sequence shown here is derived from an EMBL/GenBank/DDBJ whole genome shotgun (WGS) entry which is preliminary data.</text>
</comment>
<organism evidence="1 2">
    <name type="scientific">Trifolium pratense</name>
    <name type="common">Red clover</name>
    <dbReference type="NCBI Taxonomy" id="57577"/>
    <lineage>
        <taxon>Eukaryota</taxon>
        <taxon>Viridiplantae</taxon>
        <taxon>Streptophyta</taxon>
        <taxon>Embryophyta</taxon>
        <taxon>Tracheophyta</taxon>
        <taxon>Spermatophyta</taxon>
        <taxon>Magnoliopsida</taxon>
        <taxon>eudicotyledons</taxon>
        <taxon>Gunneridae</taxon>
        <taxon>Pentapetalae</taxon>
        <taxon>rosids</taxon>
        <taxon>fabids</taxon>
        <taxon>Fabales</taxon>
        <taxon>Fabaceae</taxon>
        <taxon>Papilionoideae</taxon>
        <taxon>50 kb inversion clade</taxon>
        <taxon>NPAAA clade</taxon>
        <taxon>Hologalegina</taxon>
        <taxon>IRL clade</taxon>
        <taxon>Trifolieae</taxon>
        <taxon>Trifolium</taxon>
    </lineage>
</organism>
<protein>
    <submittedName>
        <fullName evidence="1">Uncharacterized protein</fullName>
    </submittedName>
</protein>
<dbReference type="Proteomes" id="UP001177021">
    <property type="component" value="Unassembled WGS sequence"/>
</dbReference>